<protein>
    <recommendedName>
        <fullName evidence="3">Fimbrial protein</fullName>
    </recommendedName>
</protein>
<dbReference type="GO" id="GO:0007155">
    <property type="term" value="P:cell adhesion"/>
    <property type="evidence" value="ECO:0007669"/>
    <property type="project" value="InterPro"/>
</dbReference>
<name>A0A345LS43_9GAMM</name>
<proteinExistence type="predicted"/>
<dbReference type="KEGG" id="prq:CYG50_02230"/>
<organism evidence="1 2">
    <name type="scientific">Providencia huaxiensis</name>
    <dbReference type="NCBI Taxonomy" id="2027290"/>
    <lineage>
        <taxon>Bacteria</taxon>
        <taxon>Pseudomonadati</taxon>
        <taxon>Pseudomonadota</taxon>
        <taxon>Gammaproteobacteria</taxon>
        <taxon>Enterobacterales</taxon>
        <taxon>Morganellaceae</taxon>
        <taxon>Providencia</taxon>
    </lineage>
</organism>
<evidence type="ECO:0000313" key="2">
    <source>
        <dbReference type="Proteomes" id="UP000674270"/>
    </source>
</evidence>
<dbReference type="RefSeq" id="WP_102137569.1">
    <property type="nucleotide sequence ID" value="NZ_CP031123.2"/>
</dbReference>
<dbReference type="OrthoDB" id="6455421at2"/>
<dbReference type="PROSITE" id="PS51257">
    <property type="entry name" value="PROKAR_LIPOPROTEIN"/>
    <property type="match status" value="1"/>
</dbReference>
<comment type="caution">
    <text evidence="1">The sequence shown here is derived from an EMBL/GenBank/DDBJ whole genome shotgun (WGS) entry which is preliminary data.</text>
</comment>
<dbReference type="AlphaFoldDB" id="A0A345LS43"/>
<reference evidence="1" key="1">
    <citation type="submission" date="2021-03" db="EMBL/GenBank/DDBJ databases">
        <authorList>
            <person name="Stanton E."/>
        </authorList>
    </citation>
    <scope>NUCLEOTIDE SEQUENCE</scope>
    <source>
        <strain evidence="1">2020EL-00113</strain>
    </source>
</reference>
<dbReference type="Gene3D" id="2.60.40.1090">
    <property type="entry name" value="Fimbrial-type adhesion domain"/>
    <property type="match status" value="1"/>
</dbReference>
<dbReference type="InterPro" id="IPR008966">
    <property type="entry name" value="Adhesion_dom_sf"/>
</dbReference>
<accession>A0A345LS43</accession>
<gene>
    <name evidence="1" type="ORF">J7T18_01250</name>
</gene>
<dbReference type="SUPFAM" id="SSF49401">
    <property type="entry name" value="Bacterial adhesins"/>
    <property type="match status" value="1"/>
</dbReference>
<dbReference type="Proteomes" id="UP000674270">
    <property type="component" value="Unassembled WGS sequence"/>
</dbReference>
<dbReference type="GO" id="GO:0009289">
    <property type="term" value="C:pilus"/>
    <property type="evidence" value="ECO:0007669"/>
    <property type="project" value="InterPro"/>
</dbReference>
<dbReference type="InterPro" id="IPR036937">
    <property type="entry name" value="Adhesion_dom_fimbrial_sf"/>
</dbReference>
<sequence>MKSLMSKKIENKLKLGVFGSLLMAFSTFSYSGVSCTPLGAWYPLPLLSIDMNTIPGTVPEGTRLGSGFSALSWRCNFSGTVADRTIWFHSQTPGSVKAHLLSSGVKVFQSSYVGKVEITAPTTPALNVGYWKVGTENISLWHNFTIERGKGPLKSFDTGDFILGYHTDGVGNRIADYYTIRLVGTLINYCPTPIVTMSDKVVDFKELTTDQFENNKTIKENFNLTLTPVSTCDAALEVSVKFQSNKGVVNNKYIVFDNGLQMAITDRSLGQEISFGQEYYKGVITKQKPGNYQYSAELSKKNNENIKQGPFSNTVNVLFTYK</sequence>
<evidence type="ECO:0008006" key="3">
    <source>
        <dbReference type="Google" id="ProtNLM"/>
    </source>
</evidence>
<evidence type="ECO:0000313" key="1">
    <source>
        <dbReference type="EMBL" id="MBQ0266926.1"/>
    </source>
</evidence>
<dbReference type="EMBL" id="JAGKLY010000001">
    <property type="protein sequence ID" value="MBQ0266926.1"/>
    <property type="molecule type" value="Genomic_DNA"/>
</dbReference>